<dbReference type="Pfam" id="PF13193">
    <property type="entry name" value="AMP-binding_C"/>
    <property type="match status" value="1"/>
</dbReference>
<dbReference type="GO" id="GO:0031956">
    <property type="term" value="F:medium-chain fatty acid-CoA ligase activity"/>
    <property type="evidence" value="ECO:0007669"/>
    <property type="project" value="UniProtKB-EC"/>
</dbReference>
<dbReference type="Pfam" id="PF00501">
    <property type="entry name" value="AMP-binding"/>
    <property type="match status" value="1"/>
</dbReference>
<evidence type="ECO:0000256" key="1">
    <source>
        <dbReference type="ARBA" id="ARBA00006432"/>
    </source>
</evidence>
<feature type="domain" description="AMP-dependent synthetase/ligase" evidence="7">
    <location>
        <begin position="2"/>
        <end position="129"/>
    </location>
</feature>
<feature type="domain" description="AMP-binding enzyme C-terminal" evidence="8">
    <location>
        <begin position="180"/>
        <end position="255"/>
    </location>
</feature>
<dbReference type="GO" id="GO:0006631">
    <property type="term" value="P:fatty acid metabolic process"/>
    <property type="evidence" value="ECO:0007669"/>
    <property type="project" value="TreeGrafter"/>
</dbReference>
<proteinExistence type="evidence at transcript level"/>
<evidence type="ECO:0000259" key="8">
    <source>
        <dbReference type="Pfam" id="PF13193"/>
    </source>
</evidence>
<comment type="catalytic activity">
    <reaction evidence="6">
        <text>a medium-chain fatty acid + ATP + CoA = a medium-chain fatty acyl-CoA + AMP + diphosphate</text>
        <dbReference type="Rhea" id="RHEA:48340"/>
        <dbReference type="ChEBI" id="CHEBI:30616"/>
        <dbReference type="ChEBI" id="CHEBI:33019"/>
        <dbReference type="ChEBI" id="CHEBI:57287"/>
        <dbReference type="ChEBI" id="CHEBI:59558"/>
        <dbReference type="ChEBI" id="CHEBI:90546"/>
        <dbReference type="ChEBI" id="CHEBI:456215"/>
        <dbReference type="EC" id="6.2.1.2"/>
    </reaction>
</comment>
<dbReference type="Gene3D" id="2.30.38.10">
    <property type="entry name" value="Luciferase, Domain 3"/>
    <property type="match status" value="1"/>
</dbReference>
<dbReference type="EMBL" id="DQ256397">
    <property type="protein sequence ID" value="ABE60814.1"/>
    <property type="molecule type" value="mRNA"/>
</dbReference>
<accession>Q1PS51</accession>
<dbReference type="Gene3D" id="3.30.300.30">
    <property type="match status" value="1"/>
</dbReference>
<evidence type="ECO:0000256" key="2">
    <source>
        <dbReference type="ARBA" id="ARBA00022598"/>
    </source>
</evidence>
<dbReference type="InterPro" id="IPR025110">
    <property type="entry name" value="AMP-bd_C"/>
</dbReference>
<protein>
    <recommendedName>
        <fullName evidence="4">Medium-chain acyl-CoA ligase ACSF2, mitochondrial</fullName>
    </recommendedName>
</protein>
<dbReference type="PANTHER" id="PTHR43201">
    <property type="entry name" value="ACYL-COA SYNTHETASE"/>
    <property type="match status" value="1"/>
</dbReference>
<evidence type="ECO:0000256" key="6">
    <source>
        <dbReference type="ARBA" id="ARBA00048277"/>
    </source>
</evidence>
<evidence type="ECO:0000259" key="7">
    <source>
        <dbReference type="Pfam" id="PF00501"/>
    </source>
</evidence>
<keyword evidence="2" id="KW-0436">Ligase</keyword>
<reference evidence="9" key="1">
    <citation type="submission" date="2005-10" db="EMBL/GenBank/DDBJ databases">
        <title>Immunological screening of Periplaneta americana cDNA expression libraries with serum immuned by the soluble protein antigens derived from male Periplaneta fuliginosa.</title>
        <authorList>
            <person name="Wu S."/>
            <person name="Wang S."/>
            <person name="Xu S."/>
        </authorList>
    </citation>
    <scope>NUCLEOTIDE SEQUENCE</scope>
</reference>
<comment type="similarity">
    <text evidence="1">Belongs to the ATP-dependent AMP-binding enzyme family.</text>
</comment>
<sequence>MLEAIIQEKCHIVFGTPALYVDMIAVVREHGLKPSSLKVAMCGGAPCSLQLIEDIKNVLNVENFVLGYGMTEAVSIFLPAPNESKDHTIVGRVAPHIEVKVVDKEGRMVPMGTPGQLCVRGYSVMLGYWNDEEKTREYMGRDGWAKTGDEFVLEEGGWGRIVGRIKDVIIRIGDKIFPAEMEDFFMEHPDVMEVEVFGVPDPRVGEEICVYLRVRDGAILTEDDIRNYCKDKLPEYRVPRYIRFVKKFERTVIGKIQKFRLLEQLKKELGLPD</sequence>
<evidence type="ECO:0000313" key="9">
    <source>
        <dbReference type="EMBL" id="ABE60814.1"/>
    </source>
</evidence>
<dbReference type="AlphaFoldDB" id="Q1PS51"/>
<dbReference type="FunFam" id="3.30.300.30:FF:000008">
    <property type="entry name" value="2,3-dihydroxybenzoate-AMP ligase"/>
    <property type="match status" value="1"/>
</dbReference>
<dbReference type="InterPro" id="IPR000873">
    <property type="entry name" value="AMP-dep_synth/lig_dom"/>
</dbReference>
<evidence type="ECO:0000256" key="3">
    <source>
        <dbReference type="ARBA" id="ARBA00037247"/>
    </source>
</evidence>
<evidence type="ECO:0000256" key="5">
    <source>
        <dbReference type="ARBA" id="ARBA00047319"/>
    </source>
</evidence>
<dbReference type="Gene3D" id="3.40.50.980">
    <property type="match status" value="1"/>
</dbReference>
<dbReference type="PANTHER" id="PTHR43201:SF5">
    <property type="entry name" value="MEDIUM-CHAIN ACYL-COA LIGASE ACSF2, MITOCHONDRIAL"/>
    <property type="match status" value="1"/>
</dbReference>
<comment type="catalytic activity">
    <reaction evidence="5">
        <text>octanoate + ATP + CoA = octanoyl-CoA + AMP + diphosphate</text>
        <dbReference type="Rhea" id="RHEA:33631"/>
        <dbReference type="ChEBI" id="CHEBI:25646"/>
        <dbReference type="ChEBI" id="CHEBI:30616"/>
        <dbReference type="ChEBI" id="CHEBI:33019"/>
        <dbReference type="ChEBI" id="CHEBI:57287"/>
        <dbReference type="ChEBI" id="CHEBI:57386"/>
        <dbReference type="ChEBI" id="CHEBI:456215"/>
    </reaction>
</comment>
<organism evidence="9">
    <name type="scientific">Periplaneta americana</name>
    <name type="common">American cockroach</name>
    <name type="synonym">Blatta americana</name>
    <dbReference type="NCBI Taxonomy" id="6978"/>
    <lineage>
        <taxon>Eukaryota</taxon>
        <taxon>Metazoa</taxon>
        <taxon>Ecdysozoa</taxon>
        <taxon>Arthropoda</taxon>
        <taxon>Hexapoda</taxon>
        <taxon>Insecta</taxon>
        <taxon>Pterygota</taxon>
        <taxon>Neoptera</taxon>
        <taxon>Polyneoptera</taxon>
        <taxon>Dictyoptera</taxon>
        <taxon>Blattodea</taxon>
        <taxon>Blattoidea</taxon>
        <taxon>Blattidae</taxon>
        <taxon>Blattinae</taxon>
        <taxon>Periplaneta</taxon>
    </lineage>
</organism>
<comment type="function">
    <text evidence="3">Acyl-CoA synthases catalyze the initial reaction in fatty acid metabolism, by forming a thioester with CoA. Has some preference toward medium-chain substrates. Plays a role in adipocyte differentiation.</text>
</comment>
<evidence type="ECO:0000256" key="4">
    <source>
        <dbReference type="ARBA" id="ARBA00039638"/>
    </source>
</evidence>
<name>Q1PS51_PERAM</name>
<dbReference type="InterPro" id="IPR045851">
    <property type="entry name" value="AMP-bd_C_sf"/>
</dbReference>
<dbReference type="SUPFAM" id="SSF56801">
    <property type="entry name" value="Acetyl-CoA synthetase-like"/>
    <property type="match status" value="1"/>
</dbReference>